<evidence type="ECO:0000313" key="3">
    <source>
        <dbReference type="Proteomes" id="UP000499080"/>
    </source>
</evidence>
<reference evidence="2 3" key="1">
    <citation type="journal article" date="2019" name="Sci. Rep.">
        <title>Orb-weaving spider Araneus ventricosus genome elucidates the spidroin gene catalogue.</title>
        <authorList>
            <person name="Kono N."/>
            <person name="Nakamura H."/>
            <person name="Ohtoshi R."/>
            <person name="Moran D.A.P."/>
            <person name="Shinohara A."/>
            <person name="Yoshida Y."/>
            <person name="Fujiwara M."/>
            <person name="Mori M."/>
            <person name="Tomita M."/>
            <person name="Arakawa K."/>
        </authorList>
    </citation>
    <scope>NUCLEOTIDE SEQUENCE [LARGE SCALE GENOMIC DNA]</scope>
</reference>
<evidence type="ECO:0000313" key="2">
    <source>
        <dbReference type="EMBL" id="GBM48667.1"/>
    </source>
</evidence>
<dbReference type="EMBL" id="BGPR01001223">
    <property type="protein sequence ID" value="GBM48667.1"/>
    <property type="molecule type" value="Genomic_DNA"/>
</dbReference>
<dbReference type="AlphaFoldDB" id="A0A4Y2G601"/>
<accession>A0A4Y2G601</accession>
<proteinExistence type="predicted"/>
<comment type="caution">
    <text evidence="2">The sequence shown here is derived from an EMBL/GenBank/DDBJ whole genome shotgun (WGS) entry which is preliminary data.</text>
</comment>
<keyword evidence="3" id="KW-1185">Reference proteome</keyword>
<dbReference type="Proteomes" id="UP000499080">
    <property type="component" value="Unassembled WGS sequence"/>
</dbReference>
<name>A0A4Y2G601_ARAVE</name>
<sequence>MHFTYVAASRTFAMRRQVEFYSSMQHVKKLQLCTRTIRPSIYSSAFPFPSDRDRECKQHKPTHLSEAIMEKIEIASIYLRYTTHTWVLTAAEESNFIEKCLQDLNPVQPEATQETDELPRSHPSSKTTPKETAVRHKDKNRGSATGSFAPWSFRVLNSKARIRIYFDQAKVKRTINPNL</sequence>
<protein>
    <submittedName>
        <fullName evidence="2">Uncharacterized protein</fullName>
    </submittedName>
</protein>
<evidence type="ECO:0000256" key="1">
    <source>
        <dbReference type="SAM" id="MobiDB-lite"/>
    </source>
</evidence>
<organism evidence="2 3">
    <name type="scientific">Araneus ventricosus</name>
    <name type="common">Orbweaver spider</name>
    <name type="synonym">Epeira ventricosa</name>
    <dbReference type="NCBI Taxonomy" id="182803"/>
    <lineage>
        <taxon>Eukaryota</taxon>
        <taxon>Metazoa</taxon>
        <taxon>Ecdysozoa</taxon>
        <taxon>Arthropoda</taxon>
        <taxon>Chelicerata</taxon>
        <taxon>Arachnida</taxon>
        <taxon>Araneae</taxon>
        <taxon>Araneomorphae</taxon>
        <taxon>Entelegynae</taxon>
        <taxon>Araneoidea</taxon>
        <taxon>Araneidae</taxon>
        <taxon>Araneus</taxon>
    </lineage>
</organism>
<feature type="region of interest" description="Disordered" evidence="1">
    <location>
        <begin position="109"/>
        <end position="145"/>
    </location>
</feature>
<gene>
    <name evidence="2" type="ORF">AVEN_150228_1</name>
</gene>